<dbReference type="EMBL" id="VRLW01000001">
    <property type="protein sequence ID" value="KAA1257784.1"/>
    <property type="molecule type" value="Genomic_DNA"/>
</dbReference>
<dbReference type="InterPro" id="IPR011006">
    <property type="entry name" value="CheY-like_superfamily"/>
</dbReference>
<evidence type="ECO:0000313" key="4">
    <source>
        <dbReference type="Proteomes" id="UP000322699"/>
    </source>
</evidence>
<keyword evidence="4" id="KW-1185">Reference proteome</keyword>
<keyword evidence="1" id="KW-0597">Phosphoprotein</keyword>
<dbReference type="GO" id="GO:0000160">
    <property type="term" value="P:phosphorelay signal transduction system"/>
    <property type="evidence" value="ECO:0007669"/>
    <property type="project" value="InterPro"/>
</dbReference>
<gene>
    <name evidence="3" type="ORF">LF1_02740</name>
</gene>
<evidence type="ECO:0000313" key="3">
    <source>
        <dbReference type="EMBL" id="KAA1257784.1"/>
    </source>
</evidence>
<dbReference type="OrthoDB" id="9813953at2"/>
<sequence>MKVLLVDDSGVMRKIIARSLNALWIDEVVEAGDGADALKKFGDGTGFDLVLTDWNMPVMNGLELVQAIRGAGHKLPIMMVTTETEKEQVLKAIQAGVNDYLVKPFDQEMLTMKLERVLPNPQSA</sequence>
<dbReference type="Gene3D" id="3.40.50.2300">
    <property type="match status" value="1"/>
</dbReference>
<feature type="modified residue" description="4-aspartylphosphate" evidence="1">
    <location>
        <position position="53"/>
    </location>
</feature>
<name>A0A5B1CEL5_9BACT</name>
<dbReference type="SMART" id="SM00448">
    <property type="entry name" value="REC"/>
    <property type="match status" value="1"/>
</dbReference>
<dbReference type="RefSeq" id="WP_068266369.1">
    <property type="nucleotide sequence ID" value="NZ_LWSK01000118.1"/>
</dbReference>
<protein>
    <recommendedName>
        <fullName evidence="2">Response regulatory domain-containing protein</fullName>
    </recommendedName>
</protein>
<proteinExistence type="predicted"/>
<comment type="caution">
    <text evidence="3">The sequence shown here is derived from an EMBL/GenBank/DDBJ whole genome shotgun (WGS) entry which is preliminary data.</text>
</comment>
<dbReference type="AlphaFoldDB" id="A0A5B1CEL5"/>
<reference evidence="3 4" key="1">
    <citation type="submission" date="2019-08" db="EMBL/GenBank/DDBJ databases">
        <title>Deep-cultivation of Planctomycetes and their phenomic and genomic characterization uncovers novel biology.</title>
        <authorList>
            <person name="Wiegand S."/>
            <person name="Jogler M."/>
            <person name="Boedeker C."/>
            <person name="Pinto D."/>
            <person name="Vollmers J."/>
            <person name="Rivas-Marin E."/>
            <person name="Kohn T."/>
            <person name="Peeters S.H."/>
            <person name="Heuer A."/>
            <person name="Rast P."/>
            <person name="Oberbeckmann S."/>
            <person name="Bunk B."/>
            <person name="Jeske O."/>
            <person name="Meyerdierks A."/>
            <person name="Storesund J.E."/>
            <person name="Kallscheuer N."/>
            <person name="Luecker S."/>
            <person name="Lage O.M."/>
            <person name="Pohl T."/>
            <person name="Merkel B.J."/>
            <person name="Hornburger P."/>
            <person name="Mueller R.-W."/>
            <person name="Bruemmer F."/>
            <person name="Labrenz M."/>
            <person name="Spormann A.M."/>
            <person name="Op Den Camp H."/>
            <person name="Overmann J."/>
            <person name="Amann R."/>
            <person name="Jetten M.S.M."/>
            <person name="Mascher T."/>
            <person name="Medema M.H."/>
            <person name="Devos D.P."/>
            <person name="Kaster A.-K."/>
            <person name="Ovreas L."/>
            <person name="Rohde M."/>
            <person name="Galperin M.Y."/>
            <person name="Jogler C."/>
        </authorList>
    </citation>
    <scope>NUCLEOTIDE SEQUENCE [LARGE SCALE GENOMIC DNA]</scope>
    <source>
        <strain evidence="3 4">LF1</strain>
    </source>
</reference>
<dbReference type="SUPFAM" id="SSF52172">
    <property type="entry name" value="CheY-like"/>
    <property type="match status" value="1"/>
</dbReference>
<evidence type="ECO:0000256" key="1">
    <source>
        <dbReference type="PROSITE-ProRule" id="PRU00169"/>
    </source>
</evidence>
<dbReference type="PANTHER" id="PTHR43228:SF1">
    <property type="entry name" value="TWO-COMPONENT RESPONSE REGULATOR ARR22"/>
    <property type="match status" value="1"/>
</dbReference>
<feature type="domain" description="Response regulatory" evidence="2">
    <location>
        <begin position="2"/>
        <end position="118"/>
    </location>
</feature>
<dbReference type="InterPro" id="IPR001789">
    <property type="entry name" value="Sig_transdc_resp-reg_receiver"/>
</dbReference>
<dbReference type="Proteomes" id="UP000322699">
    <property type="component" value="Unassembled WGS sequence"/>
</dbReference>
<organism evidence="3 4">
    <name type="scientific">Rubripirellula obstinata</name>
    <dbReference type="NCBI Taxonomy" id="406547"/>
    <lineage>
        <taxon>Bacteria</taxon>
        <taxon>Pseudomonadati</taxon>
        <taxon>Planctomycetota</taxon>
        <taxon>Planctomycetia</taxon>
        <taxon>Pirellulales</taxon>
        <taxon>Pirellulaceae</taxon>
        <taxon>Rubripirellula</taxon>
    </lineage>
</organism>
<accession>A0A5B1CEL5</accession>
<dbReference type="Pfam" id="PF00072">
    <property type="entry name" value="Response_reg"/>
    <property type="match status" value="1"/>
</dbReference>
<evidence type="ECO:0000259" key="2">
    <source>
        <dbReference type="PROSITE" id="PS50110"/>
    </source>
</evidence>
<dbReference type="InterPro" id="IPR052048">
    <property type="entry name" value="ST_Response_Regulator"/>
</dbReference>
<dbReference type="PANTHER" id="PTHR43228">
    <property type="entry name" value="TWO-COMPONENT RESPONSE REGULATOR"/>
    <property type="match status" value="1"/>
</dbReference>
<dbReference type="PROSITE" id="PS50110">
    <property type="entry name" value="RESPONSE_REGULATORY"/>
    <property type="match status" value="1"/>
</dbReference>